<keyword evidence="1" id="KW-0862">Zinc</keyword>
<keyword evidence="1" id="KW-0479">Metal-binding</keyword>
<accession>A0A286UN65</accession>
<feature type="coiled-coil region" evidence="2">
    <location>
        <begin position="35"/>
        <end position="62"/>
    </location>
</feature>
<proteinExistence type="predicted"/>
<keyword evidence="6" id="KW-1185">Reference proteome</keyword>
<dbReference type="InterPro" id="IPR013083">
    <property type="entry name" value="Znf_RING/FYVE/PHD"/>
</dbReference>
<dbReference type="SUPFAM" id="SSF57850">
    <property type="entry name" value="RING/U-box"/>
    <property type="match status" value="1"/>
</dbReference>
<feature type="compositionally biased region" description="Basic and acidic residues" evidence="3">
    <location>
        <begin position="207"/>
        <end position="228"/>
    </location>
</feature>
<dbReference type="STRING" id="2282107.A0A286UN65"/>
<dbReference type="EMBL" id="NBII01000003">
    <property type="protein sequence ID" value="PAV20905.1"/>
    <property type="molecule type" value="Genomic_DNA"/>
</dbReference>
<name>A0A286UN65_9AGAM</name>
<protein>
    <submittedName>
        <fullName evidence="5">Zinc C3HC4 type (RING finger)</fullName>
    </submittedName>
</protein>
<evidence type="ECO:0000256" key="3">
    <source>
        <dbReference type="SAM" id="MobiDB-lite"/>
    </source>
</evidence>
<dbReference type="InterPro" id="IPR001841">
    <property type="entry name" value="Znf_RING"/>
</dbReference>
<dbReference type="GO" id="GO:0008270">
    <property type="term" value="F:zinc ion binding"/>
    <property type="evidence" value="ECO:0007669"/>
    <property type="project" value="UniProtKB-KW"/>
</dbReference>
<dbReference type="AlphaFoldDB" id="A0A286UN65"/>
<feature type="region of interest" description="Disordered" evidence="3">
    <location>
        <begin position="162"/>
        <end position="245"/>
    </location>
</feature>
<reference evidence="5 6" key="1">
    <citation type="journal article" date="2017" name="Mol. Ecol.">
        <title>Comparative and population genomic landscape of Phellinus noxius: A hypervariable fungus causing root rot in trees.</title>
        <authorList>
            <person name="Chung C.L."/>
            <person name="Lee T.J."/>
            <person name="Akiba M."/>
            <person name="Lee H.H."/>
            <person name="Kuo T.H."/>
            <person name="Liu D."/>
            <person name="Ke H.M."/>
            <person name="Yokoi T."/>
            <person name="Roa M.B."/>
            <person name="Lu M.J."/>
            <person name="Chang Y.Y."/>
            <person name="Ann P.J."/>
            <person name="Tsai J.N."/>
            <person name="Chen C.Y."/>
            <person name="Tzean S.S."/>
            <person name="Ota Y."/>
            <person name="Hattori T."/>
            <person name="Sahashi N."/>
            <person name="Liou R.F."/>
            <person name="Kikuchi T."/>
            <person name="Tsai I.J."/>
        </authorList>
    </citation>
    <scope>NUCLEOTIDE SEQUENCE [LARGE SCALE GENOMIC DNA]</scope>
    <source>
        <strain evidence="5 6">FFPRI411160</strain>
    </source>
</reference>
<gene>
    <name evidence="5" type="ORF">PNOK_0353200</name>
</gene>
<organism evidence="5 6">
    <name type="scientific">Pyrrhoderma noxium</name>
    <dbReference type="NCBI Taxonomy" id="2282107"/>
    <lineage>
        <taxon>Eukaryota</taxon>
        <taxon>Fungi</taxon>
        <taxon>Dikarya</taxon>
        <taxon>Basidiomycota</taxon>
        <taxon>Agaricomycotina</taxon>
        <taxon>Agaricomycetes</taxon>
        <taxon>Hymenochaetales</taxon>
        <taxon>Hymenochaetaceae</taxon>
        <taxon>Pyrrhoderma</taxon>
    </lineage>
</organism>
<comment type="caution">
    <text evidence="5">The sequence shown here is derived from an EMBL/GenBank/DDBJ whole genome shotgun (WGS) entry which is preliminary data.</text>
</comment>
<feature type="region of interest" description="Disordered" evidence="3">
    <location>
        <begin position="291"/>
        <end position="327"/>
    </location>
</feature>
<evidence type="ECO:0000259" key="4">
    <source>
        <dbReference type="PROSITE" id="PS50089"/>
    </source>
</evidence>
<feature type="compositionally biased region" description="Acidic residues" evidence="3">
    <location>
        <begin position="170"/>
        <end position="180"/>
    </location>
</feature>
<dbReference type="PROSITE" id="PS50089">
    <property type="entry name" value="ZF_RING_2"/>
    <property type="match status" value="1"/>
</dbReference>
<dbReference type="InParanoid" id="A0A286UN65"/>
<dbReference type="Gene3D" id="3.30.40.10">
    <property type="entry name" value="Zinc/RING finger domain, C3HC4 (zinc finger)"/>
    <property type="match status" value="1"/>
</dbReference>
<evidence type="ECO:0000256" key="2">
    <source>
        <dbReference type="SAM" id="Coils"/>
    </source>
</evidence>
<feature type="domain" description="RING-type" evidence="4">
    <location>
        <begin position="75"/>
        <end position="147"/>
    </location>
</feature>
<keyword evidence="1" id="KW-0863">Zinc-finger</keyword>
<feature type="compositionally biased region" description="Polar residues" evidence="3">
    <location>
        <begin position="317"/>
        <end position="327"/>
    </location>
</feature>
<sequence length="327" mass="37304">MSFPGDHAEEHENSSARAEAIRVMREMYEPGRTFAQIVNTSLQQTEQLKREAEEAHKLLQDLPDFEPSDNIEDNCGICLLSFADIIEDNKKAMNEELRRHAGPSSEVLETPFTGTGIVKLPDCGHIFCRKDLKEWVASFHGTCPACRQEFFSFTNFDEIMSESSDGGEYIPEDDEDEVFSDDMQPSSDFEMESDTEYNCRWTSDPESDLREESVERDQDSEDEGRIDLELYEPESTQIDESSVGERQDLILALDESERESQIRRWYGWEWTPSNPQNFEYIASEMAHDNAIYDVDKDQSDSSSSESVESEVDLKSPTPASSSSKVTQ</sequence>
<keyword evidence="2" id="KW-0175">Coiled coil</keyword>
<evidence type="ECO:0000313" key="5">
    <source>
        <dbReference type="EMBL" id="PAV20905.1"/>
    </source>
</evidence>
<dbReference type="Proteomes" id="UP000217199">
    <property type="component" value="Unassembled WGS sequence"/>
</dbReference>
<evidence type="ECO:0000256" key="1">
    <source>
        <dbReference type="PROSITE-ProRule" id="PRU00175"/>
    </source>
</evidence>
<evidence type="ECO:0000313" key="6">
    <source>
        <dbReference type="Proteomes" id="UP000217199"/>
    </source>
</evidence>
<dbReference type="OrthoDB" id="8062037at2759"/>